<feature type="transmembrane region" description="Helical" evidence="1">
    <location>
        <begin position="493"/>
        <end position="511"/>
    </location>
</feature>
<dbReference type="RefSeq" id="WP_131838071.1">
    <property type="nucleotide sequence ID" value="NZ_SLWB01000001.1"/>
</dbReference>
<protein>
    <submittedName>
        <fullName evidence="2">Membrane protein YfhO</fullName>
    </submittedName>
</protein>
<feature type="transmembrane region" description="Helical" evidence="1">
    <location>
        <begin position="337"/>
        <end position="356"/>
    </location>
</feature>
<dbReference type="PANTHER" id="PTHR38454">
    <property type="entry name" value="INTEGRAL MEMBRANE PROTEIN-RELATED"/>
    <property type="match status" value="1"/>
</dbReference>
<evidence type="ECO:0000313" key="3">
    <source>
        <dbReference type="Proteomes" id="UP000294830"/>
    </source>
</evidence>
<dbReference type="Proteomes" id="UP000294830">
    <property type="component" value="Unassembled WGS sequence"/>
</dbReference>
<keyword evidence="1" id="KW-0812">Transmembrane</keyword>
<keyword evidence="1" id="KW-0472">Membrane</keyword>
<feature type="transmembrane region" description="Helical" evidence="1">
    <location>
        <begin position="440"/>
        <end position="461"/>
    </location>
</feature>
<accession>A0A4V2RQZ6</accession>
<feature type="transmembrane region" description="Helical" evidence="1">
    <location>
        <begin position="779"/>
        <end position="797"/>
    </location>
</feature>
<dbReference type="Pfam" id="PF09586">
    <property type="entry name" value="YfhO"/>
    <property type="match status" value="1"/>
</dbReference>
<dbReference type="EMBL" id="SLWB01000001">
    <property type="protein sequence ID" value="TCN73301.1"/>
    <property type="molecule type" value="Genomic_DNA"/>
</dbReference>
<gene>
    <name evidence="2" type="ORF">CLV25_101526</name>
</gene>
<comment type="caution">
    <text evidence="2">The sequence shown here is derived from an EMBL/GenBank/DDBJ whole genome shotgun (WGS) entry which is preliminary data.</text>
</comment>
<feature type="transmembrane region" description="Helical" evidence="1">
    <location>
        <begin position="171"/>
        <end position="188"/>
    </location>
</feature>
<feature type="transmembrane region" description="Helical" evidence="1">
    <location>
        <begin position="518"/>
        <end position="535"/>
    </location>
</feature>
<dbReference type="PANTHER" id="PTHR38454:SF1">
    <property type="entry name" value="INTEGRAL MEMBRANE PROTEIN"/>
    <property type="match status" value="1"/>
</dbReference>
<feature type="transmembrane region" description="Helical" evidence="1">
    <location>
        <begin position="400"/>
        <end position="419"/>
    </location>
</feature>
<dbReference type="InterPro" id="IPR018580">
    <property type="entry name" value="Uncharacterised_YfhO"/>
</dbReference>
<sequence>MHPFLKKSLPHVAAILFFLGLSYVLFSPQLQGMQLQQSDNQQFQGMSKELNDYRDRTGEEALWTNSMFGGMPSYLISTVYKTNYIRYVDGFLQLGHSRPASFLFIMLLGSYILMLALGMNPWLGVIGSLALSLSSYYFIIIAVGHNSKMIAIAYLVPLIGSIILAYRKKLWLGVALAGLFLGLELYAGHPQITYYGAFVIFFFILAEAIRSYREKIMKHFVKVSAALGIALVLGIGANFSHLYLVWDYGKDSIRGKSELTHNAENKTSGLDKDYALSWSYGIAETFDLFIPNLMGGSSTIGLKPDGETAKTLTAMGQPAEIATQIPSYWGSQPSTSGPVYIGAVVIFFFVLGLFLVGGVTRWWLVSVTVLSILLAWGSNFLAFSEFFLKYVPMYNKFRTVSMILVIAEITIPIVALLGLKKMVNGEAEKEQAMKGLKWALGIAGGVALFFVLMGGSLFSFISDNDRQMLPQEALNMLASAMSADRAALLSADAWRTLIFVALSAGLAWLFIAKKIKPVYFMLALGGLILVDMVPVNHRYLNKDNWVPEMQAQVPFAPSPADLQIMKDPGNYRVLNLTVSPFNDASTSYFHKSIGGYHGAKMRRYQELIDFHLSQNNMAAFNMLNTKYIIVPNQQTQAPEAQQNPGALGNAWFVNSVKLVPNADVEIEALKGFEPRRMAIVDKRFEKELNGFISNADTTARIELTKYEPNHLTYKSDNKSAQLAVFSEIYYSKGWNAYVNGKPASHLRANYVLRAMVVPAGENTIEFKFEPKMFKVGKTVDLFCSLSILLLAFGLIGYELSKIFRAQKLDSKTNG</sequence>
<organism evidence="2 3">
    <name type="scientific">Acetobacteroides hydrogenigenes</name>
    <dbReference type="NCBI Taxonomy" id="979970"/>
    <lineage>
        <taxon>Bacteria</taxon>
        <taxon>Pseudomonadati</taxon>
        <taxon>Bacteroidota</taxon>
        <taxon>Bacteroidia</taxon>
        <taxon>Bacteroidales</taxon>
        <taxon>Rikenellaceae</taxon>
        <taxon>Acetobacteroides</taxon>
    </lineage>
</organism>
<proteinExistence type="predicted"/>
<feature type="transmembrane region" description="Helical" evidence="1">
    <location>
        <begin position="363"/>
        <end position="388"/>
    </location>
</feature>
<dbReference type="OrthoDB" id="9772884at2"/>
<reference evidence="2 3" key="1">
    <citation type="submission" date="2019-03" db="EMBL/GenBank/DDBJ databases">
        <title>Genomic Encyclopedia of Archaeal and Bacterial Type Strains, Phase II (KMG-II): from individual species to whole genera.</title>
        <authorList>
            <person name="Goeker M."/>
        </authorList>
    </citation>
    <scope>NUCLEOTIDE SEQUENCE [LARGE SCALE GENOMIC DNA]</scope>
    <source>
        <strain evidence="2 3">RL-C</strain>
    </source>
</reference>
<evidence type="ECO:0000256" key="1">
    <source>
        <dbReference type="SAM" id="Phobius"/>
    </source>
</evidence>
<dbReference type="AlphaFoldDB" id="A0A4V2RQZ6"/>
<feature type="transmembrane region" description="Helical" evidence="1">
    <location>
        <begin position="149"/>
        <end position="166"/>
    </location>
</feature>
<feature type="transmembrane region" description="Helical" evidence="1">
    <location>
        <begin position="224"/>
        <end position="246"/>
    </location>
</feature>
<evidence type="ECO:0000313" key="2">
    <source>
        <dbReference type="EMBL" id="TCN73301.1"/>
    </source>
</evidence>
<feature type="transmembrane region" description="Helical" evidence="1">
    <location>
        <begin position="12"/>
        <end position="30"/>
    </location>
</feature>
<feature type="transmembrane region" description="Helical" evidence="1">
    <location>
        <begin position="100"/>
        <end position="117"/>
    </location>
</feature>
<keyword evidence="3" id="KW-1185">Reference proteome</keyword>
<name>A0A4V2RQZ6_9BACT</name>
<feature type="transmembrane region" description="Helical" evidence="1">
    <location>
        <begin position="122"/>
        <end position="143"/>
    </location>
</feature>
<feature type="transmembrane region" description="Helical" evidence="1">
    <location>
        <begin position="194"/>
        <end position="212"/>
    </location>
</feature>
<keyword evidence="1" id="KW-1133">Transmembrane helix</keyword>